<keyword evidence="1" id="KW-0812">Transmembrane</keyword>
<reference evidence="2" key="1">
    <citation type="submission" date="2020-10" db="EMBL/GenBank/DDBJ databases">
        <authorList>
            <person name="Gilroy R."/>
        </authorList>
    </citation>
    <scope>NUCLEOTIDE SEQUENCE</scope>
    <source>
        <strain evidence="2">6276</strain>
    </source>
</reference>
<evidence type="ECO:0000313" key="2">
    <source>
        <dbReference type="EMBL" id="HIS35938.1"/>
    </source>
</evidence>
<evidence type="ECO:0000313" key="3">
    <source>
        <dbReference type="Proteomes" id="UP000823928"/>
    </source>
</evidence>
<comment type="caution">
    <text evidence="2">The sequence shown here is derived from an EMBL/GenBank/DDBJ whole genome shotgun (WGS) entry which is preliminary data.</text>
</comment>
<dbReference type="AlphaFoldDB" id="A0A9D1EXW8"/>
<organism evidence="2 3">
    <name type="scientific">Candidatus Scatousia excrementigallinarum</name>
    <dbReference type="NCBI Taxonomy" id="2840935"/>
    <lineage>
        <taxon>Bacteria</taxon>
        <taxon>Candidatus Scatousia</taxon>
    </lineage>
</organism>
<feature type="transmembrane region" description="Helical" evidence="1">
    <location>
        <begin position="6"/>
        <end position="27"/>
    </location>
</feature>
<accession>A0A9D1EXW8</accession>
<keyword evidence="1" id="KW-1133">Transmembrane helix</keyword>
<proteinExistence type="predicted"/>
<dbReference type="EMBL" id="DVIU01000100">
    <property type="protein sequence ID" value="HIS35938.1"/>
    <property type="molecule type" value="Genomic_DNA"/>
</dbReference>
<reference evidence="2" key="2">
    <citation type="journal article" date="2021" name="PeerJ">
        <title>Extensive microbial diversity within the chicken gut microbiome revealed by metagenomics and culture.</title>
        <authorList>
            <person name="Gilroy R."/>
            <person name="Ravi A."/>
            <person name="Getino M."/>
            <person name="Pursley I."/>
            <person name="Horton D.L."/>
            <person name="Alikhan N.F."/>
            <person name="Baker D."/>
            <person name="Gharbi K."/>
            <person name="Hall N."/>
            <person name="Watson M."/>
            <person name="Adriaenssens E.M."/>
            <person name="Foster-Nyarko E."/>
            <person name="Jarju S."/>
            <person name="Secka A."/>
            <person name="Antonio M."/>
            <person name="Oren A."/>
            <person name="Chaudhuri R.R."/>
            <person name="La Ragione R."/>
            <person name="Hildebrand F."/>
            <person name="Pallen M.J."/>
        </authorList>
    </citation>
    <scope>NUCLEOTIDE SEQUENCE</scope>
    <source>
        <strain evidence="2">6276</strain>
    </source>
</reference>
<protein>
    <recommendedName>
        <fullName evidence="4">DUF4760 domain-containing protein</fullName>
    </recommendedName>
</protein>
<gene>
    <name evidence="2" type="ORF">IAC10_04830</name>
</gene>
<keyword evidence="1" id="KW-0472">Membrane</keyword>
<dbReference type="Proteomes" id="UP000823928">
    <property type="component" value="Unassembled WGS sequence"/>
</dbReference>
<name>A0A9D1EXW8_9BACT</name>
<sequence length="201" mass="23802">MVTWWQSLLISMAPAAIAAFAAWYVAYCQIRNTKRELQVKYENENRLHISKMRFDTEFSIYKELCEKFVTMVFDVMNLFPEGIYFEPPDEQSKQEYHLQLYKKCESSFNEANLAVNKYACFIAKTIFDEFVAIKQKCVIQINWFFQYQVRHSSDDKVTECFLRTSEIRQDLNTMMEKLRQHISSLNNSTGASKEEKNKNAD</sequence>
<evidence type="ECO:0000256" key="1">
    <source>
        <dbReference type="SAM" id="Phobius"/>
    </source>
</evidence>
<evidence type="ECO:0008006" key="4">
    <source>
        <dbReference type="Google" id="ProtNLM"/>
    </source>
</evidence>